<comment type="cofactor">
    <cofactor evidence="1">
        <name>Mg(2+)</name>
        <dbReference type="ChEBI" id="CHEBI:18420"/>
    </cofactor>
</comment>
<dbReference type="OrthoDB" id="21342at2"/>
<dbReference type="InterPro" id="IPR000086">
    <property type="entry name" value="NUDIX_hydrolase_dom"/>
</dbReference>
<dbReference type="InterPro" id="IPR015797">
    <property type="entry name" value="NUDIX_hydrolase-like_dom_sf"/>
</dbReference>
<keyword evidence="5" id="KW-1185">Reference proteome</keyword>
<dbReference type="PROSITE" id="PS51462">
    <property type="entry name" value="NUDIX"/>
    <property type="match status" value="1"/>
</dbReference>
<evidence type="ECO:0000313" key="5">
    <source>
        <dbReference type="Proteomes" id="UP000185696"/>
    </source>
</evidence>
<gene>
    <name evidence="4" type="ORF">BLA60_12905</name>
</gene>
<keyword evidence="2" id="KW-0378">Hydrolase</keyword>
<dbReference type="SUPFAM" id="SSF55811">
    <property type="entry name" value="Nudix"/>
    <property type="match status" value="1"/>
</dbReference>
<dbReference type="Pfam" id="PF00293">
    <property type="entry name" value="NUDIX"/>
    <property type="match status" value="1"/>
</dbReference>
<dbReference type="PANTHER" id="PTHR43046">
    <property type="entry name" value="GDP-MANNOSE MANNOSYL HYDROLASE"/>
    <property type="match status" value="1"/>
</dbReference>
<evidence type="ECO:0000256" key="1">
    <source>
        <dbReference type="ARBA" id="ARBA00001946"/>
    </source>
</evidence>
<dbReference type="GO" id="GO:0016787">
    <property type="term" value="F:hydrolase activity"/>
    <property type="evidence" value="ECO:0007669"/>
    <property type="project" value="UniProtKB-KW"/>
</dbReference>
<dbReference type="RefSeq" id="WP_075133093.1">
    <property type="nucleotide sequence ID" value="NZ_MSIF01000005.1"/>
</dbReference>
<sequence length="159" mass="17704">MPYTSVVDVLLLLVRDGHVLLAQRHNTGYADGQWNLPSGKLEDGEDVVAAVIREAREEIAIDLDRGDLDMATALHCRNPEGEGRVGFFFHARQWRGEPRNAEPHKCSQLEWFPLDQLPTNTVPYTQAGIELFGRGEPFGLHGWLPTAGPALAGHWQTRA</sequence>
<dbReference type="EMBL" id="MSIF01000005">
    <property type="protein sequence ID" value="OLF10926.1"/>
    <property type="molecule type" value="Genomic_DNA"/>
</dbReference>
<accession>A0A7Z1AXX1</accession>
<protein>
    <submittedName>
        <fullName evidence="4">DNA mismatch repair protein MutT</fullName>
    </submittedName>
</protein>
<dbReference type="Proteomes" id="UP000185696">
    <property type="component" value="Unassembled WGS sequence"/>
</dbReference>
<evidence type="ECO:0000259" key="3">
    <source>
        <dbReference type="PROSITE" id="PS51462"/>
    </source>
</evidence>
<comment type="caution">
    <text evidence="4">The sequence shown here is derived from an EMBL/GenBank/DDBJ whole genome shotgun (WGS) entry which is preliminary data.</text>
</comment>
<dbReference type="Gene3D" id="3.90.79.10">
    <property type="entry name" value="Nucleoside Triphosphate Pyrophosphohydrolase"/>
    <property type="match status" value="1"/>
</dbReference>
<proteinExistence type="predicted"/>
<evidence type="ECO:0000256" key="2">
    <source>
        <dbReference type="ARBA" id="ARBA00022801"/>
    </source>
</evidence>
<dbReference type="AlphaFoldDB" id="A0A7Z1AXX1"/>
<name>A0A7Z1AXX1_9PSEU</name>
<reference evidence="4 5" key="1">
    <citation type="submission" date="2016-12" db="EMBL/GenBank/DDBJ databases">
        <title>The draft genome sequence of Actinophytocola xinjiangensis.</title>
        <authorList>
            <person name="Wang W."/>
            <person name="Yuan L."/>
        </authorList>
    </citation>
    <scope>NUCLEOTIDE SEQUENCE [LARGE SCALE GENOMIC DNA]</scope>
    <source>
        <strain evidence="4 5">CGMCC 4.4663</strain>
    </source>
</reference>
<dbReference type="CDD" id="cd04683">
    <property type="entry name" value="NUDIX_Hydrolase"/>
    <property type="match status" value="1"/>
</dbReference>
<feature type="domain" description="Nudix hydrolase" evidence="3">
    <location>
        <begin position="2"/>
        <end position="134"/>
    </location>
</feature>
<evidence type="ECO:0000313" key="4">
    <source>
        <dbReference type="EMBL" id="OLF10926.1"/>
    </source>
</evidence>
<organism evidence="4 5">
    <name type="scientific">Actinophytocola xinjiangensis</name>
    <dbReference type="NCBI Taxonomy" id="485602"/>
    <lineage>
        <taxon>Bacteria</taxon>
        <taxon>Bacillati</taxon>
        <taxon>Actinomycetota</taxon>
        <taxon>Actinomycetes</taxon>
        <taxon>Pseudonocardiales</taxon>
        <taxon>Pseudonocardiaceae</taxon>
    </lineage>
</organism>
<dbReference type="PANTHER" id="PTHR43046:SF16">
    <property type="entry name" value="ADP-RIBOSE PYROPHOSPHATASE YJHB-RELATED"/>
    <property type="match status" value="1"/>
</dbReference>